<comment type="caution">
    <text evidence="1">The sequence shown here is derived from an EMBL/GenBank/DDBJ whole genome shotgun (WGS) entry which is preliminary data.</text>
</comment>
<proteinExistence type="predicted"/>
<sequence>SPEQTLLLGMDWFRQTGARLHADERKLYMQRQGKFVEIPMFYEGEIPPAPLAVKMEYEELKEPDDSDPFDDFEFDDEDLDEAEGFLTDQCSELELYDNPWLDHESPAVYLSGVEGVPVEETEREEESVIDKLKKNLDDEALTNDQKNHVSDVLSKEVDVFAETVDDLGQTSAYVHEINTGSHIVGREGIHPDEGKVEKVRNFPIPQSLHELRGFLGLASYYRKFIPNFAAVARPLHLLLRKCVKFEWRKDQDDAFNKLKQYLINAPILRYPNFDKTFVIHADASGFGLGAVLAQKDDQ</sequence>
<organism evidence="1 2">
    <name type="scientific">Cetraspora pellucida</name>
    <dbReference type="NCBI Taxonomy" id="1433469"/>
    <lineage>
        <taxon>Eukaryota</taxon>
        <taxon>Fungi</taxon>
        <taxon>Fungi incertae sedis</taxon>
        <taxon>Mucoromycota</taxon>
        <taxon>Glomeromycotina</taxon>
        <taxon>Glomeromycetes</taxon>
        <taxon>Diversisporales</taxon>
        <taxon>Gigasporaceae</taxon>
        <taxon>Cetraspora</taxon>
    </lineage>
</organism>
<evidence type="ECO:0000313" key="2">
    <source>
        <dbReference type="Proteomes" id="UP000789366"/>
    </source>
</evidence>
<reference evidence="1" key="1">
    <citation type="submission" date="2021-06" db="EMBL/GenBank/DDBJ databases">
        <authorList>
            <person name="Kallberg Y."/>
            <person name="Tangrot J."/>
            <person name="Rosling A."/>
        </authorList>
    </citation>
    <scope>NUCLEOTIDE SEQUENCE</scope>
    <source>
        <strain evidence="1">28 12/20/2015</strain>
    </source>
</reference>
<keyword evidence="2" id="KW-1185">Reference proteome</keyword>
<accession>A0ACA9NID7</accession>
<feature type="non-terminal residue" evidence="1">
    <location>
        <position position="1"/>
    </location>
</feature>
<dbReference type="EMBL" id="CAJVPW010014926">
    <property type="protein sequence ID" value="CAG8657620.1"/>
    <property type="molecule type" value="Genomic_DNA"/>
</dbReference>
<protein>
    <submittedName>
        <fullName evidence="1">2126_t:CDS:1</fullName>
    </submittedName>
</protein>
<dbReference type="Proteomes" id="UP000789366">
    <property type="component" value="Unassembled WGS sequence"/>
</dbReference>
<name>A0ACA9NID7_9GLOM</name>
<gene>
    <name evidence="1" type="ORF">SPELUC_LOCUS9148</name>
</gene>
<feature type="non-terminal residue" evidence="1">
    <location>
        <position position="298"/>
    </location>
</feature>
<evidence type="ECO:0000313" key="1">
    <source>
        <dbReference type="EMBL" id="CAG8657620.1"/>
    </source>
</evidence>